<dbReference type="GO" id="GO:0008378">
    <property type="term" value="F:galactosyltransferase activity"/>
    <property type="evidence" value="ECO:0007669"/>
    <property type="project" value="TreeGrafter"/>
</dbReference>
<keyword evidence="6 11" id="KW-0812">Transmembrane</keyword>
<dbReference type="EC" id="2.4.1.-" evidence="11"/>
<accession>A0A8S3Z420</accession>
<dbReference type="GO" id="GO:0016020">
    <property type="term" value="C:membrane"/>
    <property type="evidence" value="ECO:0007669"/>
    <property type="project" value="UniProtKB-SubCell"/>
</dbReference>
<dbReference type="GO" id="GO:0005975">
    <property type="term" value="P:carbohydrate metabolic process"/>
    <property type="evidence" value="ECO:0007669"/>
    <property type="project" value="InterPro"/>
</dbReference>
<dbReference type="AlphaFoldDB" id="A0A8S3Z420"/>
<evidence type="ECO:0000256" key="8">
    <source>
        <dbReference type="ARBA" id="ARBA00022989"/>
    </source>
</evidence>
<evidence type="ECO:0000256" key="4">
    <source>
        <dbReference type="ARBA" id="ARBA00022676"/>
    </source>
</evidence>
<comment type="pathway">
    <text evidence="2 11">Protein modification; protein glycosylation.</text>
</comment>
<comment type="caution">
    <text evidence="14">The sequence shown here is derived from an EMBL/GenBank/DDBJ whole genome shotgun (WGS) entry which is preliminary data.</text>
</comment>
<dbReference type="Pfam" id="PF13733">
    <property type="entry name" value="Glyco_transf_7N"/>
    <property type="match status" value="1"/>
</dbReference>
<dbReference type="GO" id="GO:0005794">
    <property type="term" value="C:Golgi apparatus"/>
    <property type="evidence" value="ECO:0007669"/>
    <property type="project" value="TreeGrafter"/>
</dbReference>
<evidence type="ECO:0000313" key="15">
    <source>
        <dbReference type="Proteomes" id="UP000678393"/>
    </source>
</evidence>
<feature type="domain" description="Galactosyltransferase N-terminal" evidence="13">
    <location>
        <begin position="70"/>
        <end position="195"/>
    </location>
</feature>
<dbReference type="CDD" id="cd00899">
    <property type="entry name" value="b4GalT"/>
    <property type="match status" value="1"/>
</dbReference>
<dbReference type="GO" id="GO:0006688">
    <property type="term" value="P:glycosphingolipid biosynthetic process"/>
    <property type="evidence" value="ECO:0007669"/>
    <property type="project" value="TreeGrafter"/>
</dbReference>
<keyword evidence="9 11" id="KW-0472">Membrane</keyword>
<dbReference type="EMBL" id="CAJHNH020001640">
    <property type="protein sequence ID" value="CAG5123879.1"/>
    <property type="molecule type" value="Genomic_DNA"/>
</dbReference>
<feature type="domain" description="Galactosyltransferase C-terminal" evidence="12">
    <location>
        <begin position="199"/>
        <end position="276"/>
    </location>
</feature>
<evidence type="ECO:0000259" key="13">
    <source>
        <dbReference type="Pfam" id="PF13733"/>
    </source>
</evidence>
<reference evidence="14" key="1">
    <citation type="submission" date="2021-04" db="EMBL/GenBank/DDBJ databases">
        <authorList>
            <consortium name="Molecular Ecology Group"/>
        </authorList>
    </citation>
    <scope>NUCLEOTIDE SEQUENCE</scope>
</reference>
<organism evidence="14 15">
    <name type="scientific">Candidula unifasciata</name>
    <dbReference type="NCBI Taxonomy" id="100452"/>
    <lineage>
        <taxon>Eukaryota</taxon>
        <taxon>Metazoa</taxon>
        <taxon>Spiralia</taxon>
        <taxon>Lophotrochozoa</taxon>
        <taxon>Mollusca</taxon>
        <taxon>Gastropoda</taxon>
        <taxon>Heterobranchia</taxon>
        <taxon>Euthyneura</taxon>
        <taxon>Panpulmonata</taxon>
        <taxon>Eupulmonata</taxon>
        <taxon>Stylommatophora</taxon>
        <taxon>Helicina</taxon>
        <taxon>Helicoidea</taxon>
        <taxon>Geomitridae</taxon>
        <taxon>Candidula</taxon>
    </lineage>
</organism>
<dbReference type="Gene3D" id="3.90.550.10">
    <property type="entry name" value="Spore Coat Polysaccharide Biosynthesis Protein SpsA, Chain A"/>
    <property type="match status" value="1"/>
</dbReference>
<proteinExistence type="inferred from homology"/>
<keyword evidence="4 11" id="KW-0328">Glycosyltransferase</keyword>
<dbReference type="InterPro" id="IPR027995">
    <property type="entry name" value="Galactosyl_T_N"/>
</dbReference>
<dbReference type="OrthoDB" id="10016069at2759"/>
<comment type="similarity">
    <text evidence="3 11">Belongs to the glycosyltransferase 7 family.</text>
</comment>
<evidence type="ECO:0000256" key="5">
    <source>
        <dbReference type="ARBA" id="ARBA00022679"/>
    </source>
</evidence>
<evidence type="ECO:0000259" key="12">
    <source>
        <dbReference type="Pfam" id="PF02709"/>
    </source>
</evidence>
<evidence type="ECO:0000256" key="1">
    <source>
        <dbReference type="ARBA" id="ARBA00004606"/>
    </source>
</evidence>
<dbReference type="PRINTS" id="PR02050">
    <property type="entry name" value="B14GALTRFASE"/>
</dbReference>
<dbReference type="InterPro" id="IPR029044">
    <property type="entry name" value="Nucleotide-diphossugar_trans"/>
</dbReference>
<evidence type="ECO:0000256" key="2">
    <source>
        <dbReference type="ARBA" id="ARBA00004922"/>
    </source>
</evidence>
<keyword evidence="7 11" id="KW-0735">Signal-anchor</keyword>
<evidence type="ECO:0000256" key="3">
    <source>
        <dbReference type="ARBA" id="ARBA00005735"/>
    </source>
</evidence>
<name>A0A8S3Z420_9EUPU</name>
<comment type="function">
    <text evidence="11">Catalyses the transfer of galactose onto proteins or lipids.</text>
</comment>
<keyword evidence="15" id="KW-1185">Reference proteome</keyword>
<dbReference type="SUPFAM" id="SSF53448">
    <property type="entry name" value="Nucleotide-diphospho-sugar transferases"/>
    <property type="match status" value="1"/>
</dbReference>
<evidence type="ECO:0000313" key="14">
    <source>
        <dbReference type="EMBL" id="CAG5123879.1"/>
    </source>
</evidence>
<evidence type="ECO:0000256" key="7">
    <source>
        <dbReference type="ARBA" id="ARBA00022968"/>
    </source>
</evidence>
<protein>
    <recommendedName>
        <fullName evidence="11">Beta-1,4-galactosyltransferase</fullName>
        <ecNumber evidence="11">2.4.1.-</ecNumber>
    </recommendedName>
</protein>
<sequence length="355" mass="41793">MKWRILSKLRVAKLRRYVPRVLFLVYFGLVGFALFNYRSHCIETMPNSIIELSKLDHSDVGRCKLEFDKLGDADVDIFGEPTEDSIVAENPHIEKGGTWEPSDCRSWQRIAVIIPYRDRLHHLHILLRRLHPMLKLQKIAYKIFVIEQAGTDKFNRGKLMNVGYLEALRLGHFDCMVFQDVDLLPEDNRNLYLCDEYARHLASAIDEMRYHVMYYNYAGGVIAMNRHNFRRINGYSNSYWGWGNEDDDFSARIQESGLLLTRPPAHIGRFKMVRHTKETRSEHGNEMFLGWKKRWPRDGLNDPVGMNYTVKEVTEGRLYTKVLVDIGKPPASMDVYMSDHSNDVSIWWFLWYYYP</sequence>
<dbReference type="PANTHER" id="PTHR19300:SF57">
    <property type="entry name" value="BETA-1,4-N-ACETYLGALACTOSAMINYLTRANSFERASE"/>
    <property type="match status" value="1"/>
</dbReference>
<evidence type="ECO:0000256" key="10">
    <source>
        <dbReference type="ARBA" id="ARBA00023180"/>
    </source>
</evidence>
<dbReference type="PANTHER" id="PTHR19300">
    <property type="entry name" value="BETA-1,4-GALACTOSYLTRANSFERASE"/>
    <property type="match status" value="1"/>
</dbReference>
<feature type="transmembrane region" description="Helical" evidence="11">
    <location>
        <begin position="21"/>
        <end position="37"/>
    </location>
</feature>
<comment type="subcellular location">
    <subcellularLocation>
        <location evidence="1">Membrane</location>
        <topology evidence="1">Single-pass type II membrane protein</topology>
    </subcellularLocation>
</comment>
<dbReference type="InterPro" id="IPR003859">
    <property type="entry name" value="Galactosyl_T"/>
</dbReference>
<evidence type="ECO:0000256" key="9">
    <source>
        <dbReference type="ARBA" id="ARBA00023136"/>
    </source>
</evidence>
<keyword evidence="10 11" id="KW-0325">Glycoprotein</keyword>
<dbReference type="GO" id="GO:0033842">
    <property type="term" value="F:N-acetyl-beta-glucosaminyl-derivative 4-beta-N-acetylgalactosaminyltransferase activity"/>
    <property type="evidence" value="ECO:0007669"/>
    <property type="project" value="TreeGrafter"/>
</dbReference>
<keyword evidence="5 11" id="KW-0808">Transferase</keyword>
<evidence type="ECO:0000256" key="11">
    <source>
        <dbReference type="RuleBase" id="RU368121"/>
    </source>
</evidence>
<dbReference type="Proteomes" id="UP000678393">
    <property type="component" value="Unassembled WGS sequence"/>
</dbReference>
<dbReference type="InterPro" id="IPR027791">
    <property type="entry name" value="Galactosyl_T_C"/>
</dbReference>
<keyword evidence="8 11" id="KW-1133">Transmembrane helix</keyword>
<evidence type="ECO:0000256" key="6">
    <source>
        <dbReference type="ARBA" id="ARBA00022692"/>
    </source>
</evidence>
<dbReference type="Pfam" id="PF02709">
    <property type="entry name" value="Glyco_transf_7C"/>
    <property type="match status" value="1"/>
</dbReference>
<gene>
    <name evidence="14" type="ORF">CUNI_LOCUS9437</name>
</gene>